<comment type="caution">
    <text evidence="2">The sequence shown here is derived from an EMBL/GenBank/DDBJ whole genome shotgun (WGS) entry which is preliminary data.</text>
</comment>
<sequence>MTLDLTQPAEQIARLAAGVTDDQLGDPTPCPEMTVGTLLAHLAGLAEAFTDAAAKVSGPTTGTPPTAATPVLPDDWRTLIPARLEALVTAWRQPAAWAGETTVGGVTMPATDIGYVANNELVVHGWDLASATDQPFEVAEANLDASWVMVFNTPDDPDARAGLFGPRLPVAESAPLLDRVLAGAGRDPYWSPGA</sequence>
<dbReference type="Gene3D" id="1.20.120.450">
    <property type="entry name" value="dinb family like domain"/>
    <property type="match status" value="1"/>
</dbReference>
<dbReference type="EMBL" id="BAAAYX010000002">
    <property type="protein sequence ID" value="GAA3693087.1"/>
    <property type="molecule type" value="Genomic_DNA"/>
</dbReference>
<evidence type="ECO:0000259" key="1">
    <source>
        <dbReference type="Pfam" id="PF11716"/>
    </source>
</evidence>
<keyword evidence="3" id="KW-1185">Reference proteome</keyword>
<dbReference type="InterPro" id="IPR034660">
    <property type="entry name" value="DinB/YfiT-like"/>
</dbReference>
<organism evidence="2 3">
    <name type="scientific">Microlunatus aurantiacus</name>
    <dbReference type="NCBI Taxonomy" id="446786"/>
    <lineage>
        <taxon>Bacteria</taxon>
        <taxon>Bacillati</taxon>
        <taxon>Actinomycetota</taxon>
        <taxon>Actinomycetes</taxon>
        <taxon>Propionibacteriales</taxon>
        <taxon>Propionibacteriaceae</taxon>
        <taxon>Microlunatus</taxon>
    </lineage>
</organism>
<evidence type="ECO:0000313" key="3">
    <source>
        <dbReference type="Proteomes" id="UP001500051"/>
    </source>
</evidence>
<protein>
    <submittedName>
        <fullName evidence="2">TIGR03086 family metal-binding protein</fullName>
    </submittedName>
</protein>
<name>A0ABP7CQU8_9ACTN</name>
<proteinExistence type="predicted"/>
<dbReference type="NCBIfam" id="TIGR03083">
    <property type="entry name" value="maleylpyruvate isomerase family mycothiol-dependent enzyme"/>
    <property type="match status" value="1"/>
</dbReference>
<dbReference type="Proteomes" id="UP001500051">
    <property type="component" value="Unassembled WGS sequence"/>
</dbReference>
<feature type="domain" description="Mycothiol-dependent maleylpyruvate isomerase metal-binding" evidence="1">
    <location>
        <begin position="9"/>
        <end position="129"/>
    </location>
</feature>
<dbReference type="InterPro" id="IPR024344">
    <property type="entry name" value="MDMPI_metal-binding"/>
</dbReference>
<reference evidence="3" key="1">
    <citation type="journal article" date="2019" name="Int. J. Syst. Evol. Microbiol.">
        <title>The Global Catalogue of Microorganisms (GCM) 10K type strain sequencing project: providing services to taxonomists for standard genome sequencing and annotation.</title>
        <authorList>
            <consortium name="The Broad Institute Genomics Platform"/>
            <consortium name="The Broad Institute Genome Sequencing Center for Infectious Disease"/>
            <person name="Wu L."/>
            <person name="Ma J."/>
        </authorList>
    </citation>
    <scope>NUCLEOTIDE SEQUENCE [LARGE SCALE GENOMIC DNA]</scope>
    <source>
        <strain evidence="3">JCM 16548</strain>
    </source>
</reference>
<dbReference type="SUPFAM" id="SSF109854">
    <property type="entry name" value="DinB/YfiT-like putative metalloenzymes"/>
    <property type="match status" value="1"/>
</dbReference>
<dbReference type="InterPro" id="IPR017520">
    <property type="entry name" value="CHP03086"/>
</dbReference>
<accession>A0ABP7CQU8</accession>
<dbReference type="Pfam" id="PF11716">
    <property type="entry name" value="MDMPI_N"/>
    <property type="match status" value="1"/>
</dbReference>
<dbReference type="RefSeq" id="WP_344810774.1">
    <property type="nucleotide sequence ID" value="NZ_BAAAYX010000002.1"/>
</dbReference>
<dbReference type="NCBIfam" id="TIGR03086">
    <property type="entry name" value="TIGR03086 family metal-binding protein"/>
    <property type="match status" value="1"/>
</dbReference>
<evidence type="ECO:0000313" key="2">
    <source>
        <dbReference type="EMBL" id="GAA3693087.1"/>
    </source>
</evidence>
<gene>
    <name evidence="2" type="ORF">GCM10022204_05920</name>
</gene>
<dbReference type="InterPro" id="IPR017517">
    <property type="entry name" value="Maleyloyr_isom"/>
</dbReference>